<dbReference type="EMBL" id="BMNL01000001">
    <property type="protein sequence ID" value="GGP19932.1"/>
    <property type="molecule type" value="Genomic_DNA"/>
</dbReference>
<proteinExistence type="predicted"/>
<dbReference type="Proteomes" id="UP000610960">
    <property type="component" value="Unassembled WGS sequence"/>
</dbReference>
<reference evidence="1" key="2">
    <citation type="submission" date="2020-09" db="EMBL/GenBank/DDBJ databases">
        <authorList>
            <person name="Sun Q."/>
            <person name="Ohkuma M."/>
        </authorList>
    </citation>
    <scope>NUCLEOTIDE SEQUENCE</scope>
    <source>
        <strain evidence="1">JCM 10088</strain>
    </source>
</reference>
<name>A0A830GSS6_9CREN</name>
<protein>
    <submittedName>
        <fullName evidence="1">Uncharacterized protein</fullName>
    </submittedName>
</protein>
<comment type="caution">
    <text evidence="1">The sequence shown here is derived from an EMBL/GenBank/DDBJ whole genome shotgun (WGS) entry which is preliminary data.</text>
</comment>
<dbReference type="AlphaFoldDB" id="A0A830GSS6"/>
<sequence>MYDLIRDEAHDLIMLKTEHLIIKQAIVKYMKTRSTTDLSLLLNLLERHLEKEAGVEFLSLSKEMIDMLGKVKESFVKGTISDECITALFRAFVDHDNELNKLIWELDAKINEEIRRIIQ</sequence>
<organism evidence="1 2">
    <name type="scientific">Thermocladium modestius</name>
    <dbReference type="NCBI Taxonomy" id="62609"/>
    <lineage>
        <taxon>Archaea</taxon>
        <taxon>Thermoproteota</taxon>
        <taxon>Thermoprotei</taxon>
        <taxon>Thermoproteales</taxon>
        <taxon>Thermoproteaceae</taxon>
        <taxon>Thermocladium</taxon>
    </lineage>
</organism>
<reference evidence="1" key="1">
    <citation type="journal article" date="2014" name="Int. J. Syst. Evol. Microbiol.">
        <title>Complete genome sequence of Corynebacterium casei LMG S-19264T (=DSM 44701T), isolated from a smear-ripened cheese.</title>
        <authorList>
            <consortium name="US DOE Joint Genome Institute (JGI-PGF)"/>
            <person name="Walter F."/>
            <person name="Albersmeier A."/>
            <person name="Kalinowski J."/>
            <person name="Ruckert C."/>
        </authorList>
    </citation>
    <scope>NUCLEOTIDE SEQUENCE</scope>
    <source>
        <strain evidence="1">JCM 10088</strain>
    </source>
</reference>
<evidence type="ECO:0000313" key="1">
    <source>
        <dbReference type="EMBL" id="GGP19932.1"/>
    </source>
</evidence>
<accession>A0A830GSS6</accession>
<gene>
    <name evidence="1" type="ORF">GCM10007981_05610</name>
</gene>
<evidence type="ECO:0000313" key="2">
    <source>
        <dbReference type="Proteomes" id="UP000610960"/>
    </source>
</evidence>
<keyword evidence="2" id="KW-1185">Reference proteome</keyword>
<dbReference type="RefSeq" id="WP_075060508.1">
    <property type="nucleotide sequence ID" value="NZ_BMNL01000001.1"/>
</dbReference>